<dbReference type="PANTHER" id="PTHR16223:SF125">
    <property type="entry name" value="OS08G0506700 PROTEIN"/>
    <property type="match status" value="1"/>
</dbReference>
<dbReference type="Gene3D" id="4.10.280.10">
    <property type="entry name" value="Helix-loop-helix DNA-binding domain"/>
    <property type="match status" value="1"/>
</dbReference>
<feature type="coiled-coil region" evidence="6">
    <location>
        <begin position="419"/>
        <end position="446"/>
    </location>
</feature>
<keyword evidence="2" id="KW-0805">Transcription regulation</keyword>
<dbReference type="GO" id="GO:0005634">
    <property type="term" value="C:nucleus"/>
    <property type="evidence" value="ECO:0007669"/>
    <property type="project" value="UniProtKB-SubCell"/>
</dbReference>
<feature type="compositionally biased region" description="Polar residues" evidence="7">
    <location>
        <begin position="64"/>
        <end position="73"/>
    </location>
</feature>
<comment type="subcellular location">
    <subcellularLocation>
        <location evidence="1">Nucleus</location>
    </subcellularLocation>
</comment>
<evidence type="ECO:0000256" key="4">
    <source>
        <dbReference type="ARBA" id="ARBA00023163"/>
    </source>
</evidence>
<keyword evidence="10" id="KW-1185">Reference proteome</keyword>
<name>A0A8T2UZI4_CERRI</name>
<keyword evidence="3" id="KW-0238">DNA-binding</keyword>
<dbReference type="SMART" id="SM00353">
    <property type="entry name" value="HLH"/>
    <property type="match status" value="1"/>
</dbReference>
<dbReference type="Proteomes" id="UP000825935">
    <property type="component" value="Chromosome 4"/>
</dbReference>
<evidence type="ECO:0000313" key="10">
    <source>
        <dbReference type="Proteomes" id="UP000825935"/>
    </source>
</evidence>
<evidence type="ECO:0000256" key="7">
    <source>
        <dbReference type="SAM" id="MobiDB-lite"/>
    </source>
</evidence>
<accession>A0A8T2UZI4</accession>
<evidence type="ECO:0000256" key="2">
    <source>
        <dbReference type="ARBA" id="ARBA00023015"/>
    </source>
</evidence>
<dbReference type="AlphaFoldDB" id="A0A8T2UZI4"/>
<comment type="caution">
    <text evidence="9">The sequence shown here is derived from an EMBL/GenBank/DDBJ whole genome shotgun (WGS) entry which is preliminary data.</text>
</comment>
<proteinExistence type="predicted"/>
<evidence type="ECO:0000259" key="8">
    <source>
        <dbReference type="PROSITE" id="PS50888"/>
    </source>
</evidence>
<sequence length="451" mass="50474">MNQRSSVSGPGSPIAGDHLRRLVQSSALRNEHDIQQQFTQFLSSQGHERQPLPNKAIAEPPRVHSTSRTTTPDLSKDYLQAGKPVVAYPEVGGKTVDIFPSLTRYHSAPTSTPGSISDIGNVIPNPDLAQFFPENATFGIKNRSRETDTFSAALRTRDHGKMEAISADRNPNHHSDLGHSLPLQLVSDRETPSQRSIMNAEHTRSIRIPNGRLEAMDPELSGFCQGNDFFHKNANVGAFTGPIQTVSSVKDGLLRHASSPAGFLSRLNDNQERPTLASSSGYSSEDADYEKQERYRRLREHLSADERKTMMHEPCTPRKRIRNSGEKLTSSASLENQKSDPLEHRVASNYFSLQPYGIKDKNAPQSESVACHARAKRGCATHPRSIAERVRRTKISERMKKLQELVPNIDKQANISEMLDEAVEYVRSLQEQVQLLTEKRARCKCKNRKRV</sequence>
<evidence type="ECO:0000256" key="5">
    <source>
        <dbReference type="ARBA" id="ARBA00023242"/>
    </source>
</evidence>
<feature type="compositionally biased region" description="Polar residues" evidence="7">
    <location>
        <begin position="326"/>
        <end position="336"/>
    </location>
</feature>
<evidence type="ECO:0000256" key="1">
    <source>
        <dbReference type="ARBA" id="ARBA00004123"/>
    </source>
</evidence>
<dbReference type="GO" id="GO:0000978">
    <property type="term" value="F:RNA polymerase II cis-regulatory region sequence-specific DNA binding"/>
    <property type="evidence" value="ECO:0007669"/>
    <property type="project" value="TreeGrafter"/>
</dbReference>
<feature type="compositionally biased region" description="Polar residues" evidence="7">
    <location>
        <begin position="35"/>
        <end position="45"/>
    </location>
</feature>
<evidence type="ECO:0000256" key="6">
    <source>
        <dbReference type="SAM" id="Coils"/>
    </source>
</evidence>
<dbReference type="PANTHER" id="PTHR16223">
    <property type="entry name" value="TRANSCRIPTION FACTOR BHLH83-RELATED"/>
    <property type="match status" value="1"/>
</dbReference>
<evidence type="ECO:0000313" key="9">
    <source>
        <dbReference type="EMBL" id="KAH7440128.1"/>
    </source>
</evidence>
<dbReference type="SUPFAM" id="SSF47459">
    <property type="entry name" value="HLH, helix-loop-helix DNA-binding domain"/>
    <property type="match status" value="1"/>
</dbReference>
<dbReference type="PROSITE" id="PS50888">
    <property type="entry name" value="BHLH"/>
    <property type="match status" value="1"/>
</dbReference>
<dbReference type="InterPro" id="IPR036638">
    <property type="entry name" value="HLH_DNA-bd_sf"/>
</dbReference>
<feature type="region of interest" description="Disordered" evidence="7">
    <location>
        <begin position="263"/>
        <end position="341"/>
    </location>
</feature>
<keyword evidence="5" id="KW-0539">Nucleus</keyword>
<dbReference type="GO" id="GO:0046983">
    <property type="term" value="F:protein dimerization activity"/>
    <property type="evidence" value="ECO:0007669"/>
    <property type="project" value="InterPro"/>
</dbReference>
<evidence type="ECO:0000256" key="3">
    <source>
        <dbReference type="ARBA" id="ARBA00023125"/>
    </source>
</evidence>
<dbReference type="FunFam" id="4.10.280.10:FF:000021">
    <property type="entry name" value="Transcription factor bHLH130 family"/>
    <property type="match status" value="1"/>
</dbReference>
<feature type="region of interest" description="Disordered" evidence="7">
    <location>
        <begin position="25"/>
        <end position="77"/>
    </location>
</feature>
<dbReference type="GO" id="GO:0000981">
    <property type="term" value="F:DNA-binding transcription factor activity, RNA polymerase II-specific"/>
    <property type="evidence" value="ECO:0007669"/>
    <property type="project" value="TreeGrafter"/>
</dbReference>
<dbReference type="InterPro" id="IPR011598">
    <property type="entry name" value="bHLH_dom"/>
</dbReference>
<gene>
    <name evidence="9" type="ORF">KP509_04G092700</name>
</gene>
<organism evidence="9 10">
    <name type="scientific">Ceratopteris richardii</name>
    <name type="common">Triangle waterfern</name>
    <dbReference type="NCBI Taxonomy" id="49495"/>
    <lineage>
        <taxon>Eukaryota</taxon>
        <taxon>Viridiplantae</taxon>
        <taxon>Streptophyta</taxon>
        <taxon>Embryophyta</taxon>
        <taxon>Tracheophyta</taxon>
        <taxon>Polypodiopsida</taxon>
        <taxon>Polypodiidae</taxon>
        <taxon>Polypodiales</taxon>
        <taxon>Pteridineae</taxon>
        <taxon>Pteridaceae</taxon>
        <taxon>Parkerioideae</taxon>
        <taxon>Ceratopteris</taxon>
    </lineage>
</organism>
<protein>
    <recommendedName>
        <fullName evidence="8">BHLH domain-containing protein</fullName>
    </recommendedName>
</protein>
<dbReference type="EMBL" id="CM035409">
    <property type="protein sequence ID" value="KAH7440128.1"/>
    <property type="molecule type" value="Genomic_DNA"/>
</dbReference>
<dbReference type="OrthoDB" id="2019494at2759"/>
<dbReference type="Pfam" id="PF00010">
    <property type="entry name" value="HLH"/>
    <property type="match status" value="1"/>
</dbReference>
<dbReference type="InterPro" id="IPR045843">
    <property type="entry name" value="IND-like"/>
</dbReference>
<feature type="compositionally biased region" description="Basic and acidic residues" evidence="7">
    <location>
        <begin position="289"/>
        <end position="311"/>
    </location>
</feature>
<feature type="domain" description="BHLH" evidence="8">
    <location>
        <begin position="379"/>
        <end position="429"/>
    </location>
</feature>
<keyword evidence="6" id="KW-0175">Coiled coil</keyword>
<keyword evidence="4" id="KW-0804">Transcription</keyword>
<reference evidence="9" key="1">
    <citation type="submission" date="2021-08" db="EMBL/GenBank/DDBJ databases">
        <title>WGS assembly of Ceratopteris richardii.</title>
        <authorList>
            <person name="Marchant D.B."/>
            <person name="Chen G."/>
            <person name="Jenkins J."/>
            <person name="Shu S."/>
            <person name="Leebens-Mack J."/>
            <person name="Grimwood J."/>
            <person name="Schmutz J."/>
            <person name="Soltis P."/>
            <person name="Soltis D."/>
            <person name="Chen Z.-H."/>
        </authorList>
    </citation>
    <scope>NUCLEOTIDE SEQUENCE</scope>
    <source>
        <strain evidence="9">Whitten #5841</strain>
        <tissue evidence="9">Leaf</tissue>
    </source>
</reference>